<protein>
    <recommendedName>
        <fullName evidence="3">DUF2255 family protein</fullName>
    </recommendedName>
</protein>
<organism evidence="1 2">
    <name type="scientific">Streptomyces broussonetiae</name>
    <dbReference type="NCBI Taxonomy" id="2686304"/>
    <lineage>
        <taxon>Bacteria</taxon>
        <taxon>Bacillati</taxon>
        <taxon>Actinomycetota</taxon>
        <taxon>Actinomycetes</taxon>
        <taxon>Kitasatosporales</taxon>
        <taxon>Streptomycetaceae</taxon>
        <taxon>Streptomyces</taxon>
    </lineage>
</organism>
<evidence type="ECO:0000313" key="1">
    <source>
        <dbReference type="EMBL" id="MFB8772126.1"/>
    </source>
</evidence>
<dbReference type="EMBL" id="JAYMRP010000003">
    <property type="protein sequence ID" value="MFB8772126.1"/>
    <property type="molecule type" value="Genomic_DNA"/>
</dbReference>
<evidence type="ECO:0000313" key="2">
    <source>
        <dbReference type="Proteomes" id="UP001585080"/>
    </source>
</evidence>
<sequence>MAQYLDHARVAQKLLDQQGDINRLTAERDGAYRERAHLVALLAAMTDGAVITYAPDVDEPGWQIVYLTIGGRQASWHISPRDADLFTHVERVEADHLRAQWDGHTTDQKYARIVDHIAHRNFVPPVHYERVDDGTEMCVHRIPVGPDSCWECRDLVDPVRPVVG</sequence>
<reference evidence="1 2" key="1">
    <citation type="submission" date="2024-01" db="EMBL/GenBank/DDBJ databases">
        <title>Genome mining of biosynthetic gene clusters to explore secondary metabolites of Streptomyces sp.</title>
        <authorList>
            <person name="Baig A."/>
            <person name="Ajitkumar Shintre N."/>
            <person name="Kumar H."/>
            <person name="Anbarasu A."/>
            <person name="Ramaiah S."/>
        </authorList>
    </citation>
    <scope>NUCLEOTIDE SEQUENCE [LARGE SCALE GENOMIC DNA]</scope>
    <source>
        <strain evidence="1 2">A57</strain>
    </source>
</reference>
<dbReference type="RefSeq" id="WP_376731228.1">
    <property type="nucleotide sequence ID" value="NZ_JAYMRP010000003.1"/>
</dbReference>
<name>A0ABV5E5T1_9ACTN</name>
<evidence type="ECO:0008006" key="3">
    <source>
        <dbReference type="Google" id="ProtNLM"/>
    </source>
</evidence>
<accession>A0ABV5E5T1</accession>
<dbReference type="Proteomes" id="UP001585080">
    <property type="component" value="Unassembled WGS sequence"/>
</dbReference>
<comment type="caution">
    <text evidence="1">The sequence shown here is derived from an EMBL/GenBank/DDBJ whole genome shotgun (WGS) entry which is preliminary data.</text>
</comment>
<gene>
    <name evidence="1" type="ORF">VSS16_05175</name>
</gene>
<keyword evidence="2" id="KW-1185">Reference proteome</keyword>
<proteinExistence type="predicted"/>